<accession>A0A6L9UK51</accession>
<dbReference type="Gene3D" id="3.20.20.30">
    <property type="entry name" value="Luciferase-like domain"/>
    <property type="match status" value="1"/>
</dbReference>
<organism evidence="1 2">
    <name type="scientific">Rhizobium lusitanum</name>
    <dbReference type="NCBI Taxonomy" id="293958"/>
    <lineage>
        <taxon>Bacteria</taxon>
        <taxon>Pseudomonadati</taxon>
        <taxon>Pseudomonadota</taxon>
        <taxon>Alphaproteobacteria</taxon>
        <taxon>Hyphomicrobiales</taxon>
        <taxon>Rhizobiaceae</taxon>
        <taxon>Rhizobium/Agrobacterium group</taxon>
        <taxon>Rhizobium</taxon>
    </lineage>
</organism>
<protein>
    <submittedName>
        <fullName evidence="1">Uncharacterized protein</fullName>
    </submittedName>
</protein>
<reference evidence="1 2" key="1">
    <citation type="submission" date="2019-12" db="EMBL/GenBank/DDBJ databases">
        <title>Rhizobium genotypes associated with high levels of biological nitrogen fixation by grain legumes in a temperate-maritime cropping system.</title>
        <authorList>
            <person name="Maluk M."/>
            <person name="Francesc Ferrando Molina F."/>
            <person name="Lopez Del Egido L."/>
            <person name="Lafos M."/>
            <person name="Langarica-Fuentes A."/>
            <person name="Gebre Yohannes G."/>
            <person name="Young M.W."/>
            <person name="Martin P."/>
            <person name="Gantlett R."/>
            <person name="Kenicer G."/>
            <person name="Hawes C."/>
            <person name="Begg G.S."/>
            <person name="Quilliam R.S."/>
            <person name="Squire G.R."/>
            <person name="Poole P.S."/>
            <person name="Young P.W."/>
            <person name="Iannetta P.M."/>
            <person name="James E.K."/>
        </authorList>
    </citation>
    <scope>NUCLEOTIDE SEQUENCE [LARGE SCALE GENOMIC DNA]</scope>
    <source>
        <strain evidence="1 2">JHI1118</strain>
    </source>
</reference>
<proteinExistence type="predicted"/>
<name>A0A6L9UK51_9HYPH</name>
<dbReference type="EMBL" id="WUEY01000031">
    <property type="protein sequence ID" value="NEI74477.1"/>
    <property type="molecule type" value="Genomic_DNA"/>
</dbReference>
<dbReference type="InterPro" id="IPR036661">
    <property type="entry name" value="Luciferase-like_sf"/>
</dbReference>
<evidence type="ECO:0000313" key="2">
    <source>
        <dbReference type="Proteomes" id="UP000483035"/>
    </source>
</evidence>
<comment type="caution">
    <text evidence="1">The sequence shown here is derived from an EMBL/GenBank/DDBJ whole genome shotgun (WGS) entry which is preliminary data.</text>
</comment>
<dbReference type="RefSeq" id="WP_163993780.1">
    <property type="nucleotide sequence ID" value="NZ_WUEY01000031.1"/>
</dbReference>
<dbReference type="AlphaFoldDB" id="A0A6L9UK51"/>
<dbReference type="SUPFAM" id="SSF51679">
    <property type="entry name" value="Bacterial luciferase-like"/>
    <property type="match status" value="1"/>
</dbReference>
<sequence length="96" mass="10568">MPEIDTDGHRGTLAAFSKQGKTLRQMVESRLGRSTRTMQFVGTSASVAERMGEAIDAIGGDGFLIHAFPLTRRYVARDHRRARAGIAEARPRAQDL</sequence>
<dbReference type="Proteomes" id="UP000483035">
    <property type="component" value="Unassembled WGS sequence"/>
</dbReference>
<dbReference type="GO" id="GO:0016705">
    <property type="term" value="F:oxidoreductase activity, acting on paired donors, with incorporation or reduction of molecular oxygen"/>
    <property type="evidence" value="ECO:0007669"/>
    <property type="project" value="InterPro"/>
</dbReference>
<evidence type="ECO:0000313" key="1">
    <source>
        <dbReference type="EMBL" id="NEI74477.1"/>
    </source>
</evidence>
<gene>
    <name evidence="1" type="ORF">GR212_33555</name>
</gene>